<comment type="caution">
    <text evidence="3">The sequence shown here is derived from an EMBL/GenBank/DDBJ whole genome shotgun (WGS) entry which is preliminary data.</text>
</comment>
<name>A0ABR2JLC9_9EUKA</name>
<keyword evidence="2" id="KW-0342">GTP-binding</keyword>
<dbReference type="SMART" id="SM00175">
    <property type="entry name" value="RAB"/>
    <property type="match status" value="1"/>
</dbReference>
<sequence>MNQYKIVLVGNTQVGKTCLIKRYVNDEFNINQPTISLSNYTKEVDCEYKKIKLNIWDTAGQEKYAPLTSLTYRDANAVLMVFALDDPSSLEGLDNWEKALNDKICGQNDIIFVVGAKSDTIDNQEADSLISKAKSKFSNIDPSHFHKTSSYNGDGINELFNSVILFLVGKDNQINQSNFDISNASQGKCCH</sequence>
<evidence type="ECO:0000313" key="3">
    <source>
        <dbReference type="EMBL" id="KAK8878358.1"/>
    </source>
</evidence>
<evidence type="ECO:0000313" key="4">
    <source>
        <dbReference type="Proteomes" id="UP001470230"/>
    </source>
</evidence>
<dbReference type="PROSITE" id="PS51420">
    <property type="entry name" value="RHO"/>
    <property type="match status" value="1"/>
</dbReference>
<dbReference type="PRINTS" id="PR00449">
    <property type="entry name" value="RASTRNSFRMNG"/>
</dbReference>
<dbReference type="PROSITE" id="PS51419">
    <property type="entry name" value="RAB"/>
    <property type="match status" value="1"/>
</dbReference>
<evidence type="ECO:0000256" key="1">
    <source>
        <dbReference type="ARBA" id="ARBA00022741"/>
    </source>
</evidence>
<dbReference type="SMART" id="SM00173">
    <property type="entry name" value="RAS"/>
    <property type="match status" value="1"/>
</dbReference>
<dbReference type="PANTHER" id="PTHR24073">
    <property type="entry name" value="DRAB5-RELATED"/>
    <property type="match status" value="1"/>
</dbReference>
<protein>
    <submittedName>
        <fullName evidence="3">Ras- protein Rab-18</fullName>
    </submittedName>
</protein>
<organism evidence="3 4">
    <name type="scientific">Tritrichomonas musculus</name>
    <dbReference type="NCBI Taxonomy" id="1915356"/>
    <lineage>
        <taxon>Eukaryota</taxon>
        <taxon>Metamonada</taxon>
        <taxon>Parabasalia</taxon>
        <taxon>Tritrichomonadida</taxon>
        <taxon>Tritrichomonadidae</taxon>
        <taxon>Tritrichomonas</taxon>
    </lineage>
</organism>
<accession>A0ABR2JLC9</accession>
<dbReference type="EMBL" id="JAPFFF010000011">
    <property type="protein sequence ID" value="KAK8878358.1"/>
    <property type="molecule type" value="Genomic_DNA"/>
</dbReference>
<dbReference type="CDD" id="cd00154">
    <property type="entry name" value="Rab"/>
    <property type="match status" value="1"/>
</dbReference>
<dbReference type="Proteomes" id="UP001470230">
    <property type="component" value="Unassembled WGS sequence"/>
</dbReference>
<dbReference type="Gene3D" id="3.40.50.300">
    <property type="entry name" value="P-loop containing nucleotide triphosphate hydrolases"/>
    <property type="match status" value="1"/>
</dbReference>
<reference evidence="3 4" key="1">
    <citation type="submission" date="2024-04" db="EMBL/GenBank/DDBJ databases">
        <title>Tritrichomonas musculus Genome.</title>
        <authorList>
            <person name="Alves-Ferreira E."/>
            <person name="Grigg M."/>
            <person name="Lorenzi H."/>
            <person name="Galac M."/>
        </authorList>
    </citation>
    <scope>NUCLEOTIDE SEQUENCE [LARGE SCALE GENOMIC DNA]</scope>
    <source>
        <strain evidence="3 4">EAF2021</strain>
    </source>
</reference>
<dbReference type="SUPFAM" id="SSF52540">
    <property type="entry name" value="P-loop containing nucleoside triphosphate hydrolases"/>
    <property type="match status" value="1"/>
</dbReference>
<dbReference type="InterPro" id="IPR027417">
    <property type="entry name" value="P-loop_NTPase"/>
</dbReference>
<dbReference type="InterPro" id="IPR005225">
    <property type="entry name" value="Small_GTP-bd"/>
</dbReference>
<dbReference type="SMART" id="SM00174">
    <property type="entry name" value="RHO"/>
    <property type="match status" value="1"/>
</dbReference>
<keyword evidence="1" id="KW-0547">Nucleotide-binding</keyword>
<evidence type="ECO:0000256" key="2">
    <source>
        <dbReference type="ARBA" id="ARBA00023134"/>
    </source>
</evidence>
<dbReference type="InterPro" id="IPR001806">
    <property type="entry name" value="Small_GTPase"/>
</dbReference>
<dbReference type="NCBIfam" id="TIGR00231">
    <property type="entry name" value="small_GTP"/>
    <property type="match status" value="1"/>
</dbReference>
<gene>
    <name evidence="3" type="ORF">M9Y10_005126</name>
</gene>
<dbReference type="Pfam" id="PF00071">
    <property type="entry name" value="Ras"/>
    <property type="match status" value="1"/>
</dbReference>
<keyword evidence="4" id="KW-1185">Reference proteome</keyword>
<dbReference type="PROSITE" id="PS51421">
    <property type="entry name" value="RAS"/>
    <property type="match status" value="1"/>
</dbReference>
<proteinExistence type="predicted"/>